<dbReference type="InterPro" id="IPR015413">
    <property type="entry name" value="Methionyl/Leucyl_tRNA_Synth"/>
</dbReference>
<comment type="similarity">
    <text evidence="1">Belongs to the class-I aminoacyl-tRNA synthetase family.</text>
</comment>
<dbReference type="PROSITE" id="PS00178">
    <property type="entry name" value="AA_TRNA_LIGASE_I"/>
    <property type="match status" value="1"/>
</dbReference>
<feature type="non-terminal residue" evidence="9">
    <location>
        <position position="162"/>
    </location>
</feature>
<dbReference type="Gene3D" id="3.40.50.620">
    <property type="entry name" value="HUPs"/>
    <property type="match status" value="1"/>
</dbReference>
<evidence type="ECO:0000256" key="3">
    <source>
        <dbReference type="ARBA" id="ARBA00022598"/>
    </source>
</evidence>
<dbReference type="InterPro" id="IPR014729">
    <property type="entry name" value="Rossmann-like_a/b/a_fold"/>
</dbReference>
<accession>A0A5D0MHT6</accession>
<dbReference type="Pfam" id="PF09334">
    <property type="entry name" value="tRNA-synt_1g"/>
    <property type="match status" value="1"/>
</dbReference>
<evidence type="ECO:0000313" key="10">
    <source>
        <dbReference type="Proteomes" id="UP000324143"/>
    </source>
</evidence>
<dbReference type="Proteomes" id="UP000324143">
    <property type="component" value="Unassembled WGS sequence"/>
</dbReference>
<name>A0A5D0MHT6_9BACT</name>
<keyword evidence="4" id="KW-0547">Nucleotide-binding</keyword>
<keyword evidence="10" id="KW-1185">Reference proteome</keyword>
<keyword evidence="7" id="KW-0030">Aminoacyl-tRNA synthetase</keyword>
<dbReference type="FunFam" id="3.40.50.620:FF:000060">
    <property type="entry name" value="Leucine--tRNA ligase"/>
    <property type="match status" value="1"/>
</dbReference>
<sequence>MGDYPFKKTEEKWQKKWKQSGLNRADLNNEDKDKMYTLVMFSYPSGDRIHMGHMYNYCPTDTWARMKKMQDYNVFEPMGFDAFGLPAENYAVKTGIHPRESTMENIQAIRNQLKNIGAMYDWDHEIITCEPEYYRWTQWMFLKFYENDLAYKDKAPVNWCPS</sequence>
<dbReference type="PANTHER" id="PTHR43740">
    <property type="entry name" value="LEUCYL-TRNA SYNTHETASE"/>
    <property type="match status" value="1"/>
</dbReference>
<dbReference type="PRINTS" id="PR00985">
    <property type="entry name" value="TRNASYNTHLEU"/>
</dbReference>
<reference evidence="9" key="1">
    <citation type="submission" date="2019-08" db="EMBL/GenBank/DDBJ databases">
        <title>Genomic characterization of a novel candidate phylum (ARYD3) from a high temperature, high salinity tertiary oil reservoir in north central Oklahoma, USA.</title>
        <authorList>
            <person name="Youssef N.H."/>
            <person name="Yadav A."/>
            <person name="Elshahed M.S."/>
        </authorList>
    </citation>
    <scope>NUCLEOTIDE SEQUENCE [LARGE SCALE GENOMIC DNA]</scope>
    <source>
        <strain evidence="9">ARYD3</strain>
    </source>
</reference>
<dbReference type="InterPro" id="IPR001412">
    <property type="entry name" value="aa-tRNA-synth_I_CS"/>
</dbReference>
<gene>
    <name evidence="9" type="ORF">FXF47_05585</name>
</gene>
<dbReference type="GO" id="GO:0004823">
    <property type="term" value="F:leucine-tRNA ligase activity"/>
    <property type="evidence" value="ECO:0007669"/>
    <property type="project" value="UniProtKB-EC"/>
</dbReference>
<keyword evidence="5" id="KW-0067">ATP-binding</keyword>
<keyword evidence="6" id="KW-0648">Protein biosynthesis</keyword>
<dbReference type="EC" id="6.1.1.4" evidence="2"/>
<evidence type="ECO:0000256" key="5">
    <source>
        <dbReference type="ARBA" id="ARBA00022840"/>
    </source>
</evidence>
<dbReference type="EMBL" id="VSIX01000050">
    <property type="protein sequence ID" value="TYB31173.1"/>
    <property type="molecule type" value="Genomic_DNA"/>
</dbReference>
<feature type="domain" description="Methionyl/Leucyl tRNA synthetase" evidence="8">
    <location>
        <begin position="42"/>
        <end position="161"/>
    </location>
</feature>
<proteinExistence type="inferred from homology"/>
<dbReference type="InterPro" id="IPR002302">
    <property type="entry name" value="Leu-tRNA-ligase"/>
</dbReference>
<dbReference type="GO" id="GO:0005524">
    <property type="term" value="F:ATP binding"/>
    <property type="evidence" value="ECO:0007669"/>
    <property type="project" value="UniProtKB-KW"/>
</dbReference>
<dbReference type="PANTHER" id="PTHR43740:SF2">
    <property type="entry name" value="LEUCINE--TRNA LIGASE, MITOCHONDRIAL"/>
    <property type="match status" value="1"/>
</dbReference>
<dbReference type="AlphaFoldDB" id="A0A5D0MHT6"/>
<dbReference type="GO" id="GO:0006429">
    <property type="term" value="P:leucyl-tRNA aminoacylation"/>
    <property type="evidence" value="ECO:0007669"/>
    <property type="project" value="InterPro"/>
</dbReference>
<dbReference type="SUPFAM" id="SSF52374">
    <property type="entry name" value="Nucleotidylyl transferase"/>
    <property type="match status" value="1"/>
</dbReference>
<comment type="caution">
    <text evidence="9">The sequence shown here is derived from an EMBL/GenBank/DDBJ whole genome shotgun (WGS) entry which is preliminary data.</text>
</comment>
<evidence type="ECO:0000256" key="1">
    <source>
        <dbReference type="ARBA" id="ARBA00005594"/>
    </source>
</evidence>
<keyword evidence="3 9" id="KW-0436">Ligase</keyword>
<organism evidence="9 10">
    <name type="scientific">Candidatus Mcinerneyibacterium aminivorans</name>
    <dbReference type="NCBI Taxonomy" id="2703815"/>
    <lineage>
        <taxon>Bacteria</taxon>
        <taxon>Candidatus Macinerneyibacteriota</taxon>
        <taxon>Candidatus Mcinerneyibacteria</taxon>
        <taxon>Candidatus Mcinerneyibacteriales</taxon>
        <taxon>Candidatus Mcinerneyibacteriaceae</taxon>
        <taxon>Candidatus Mcinerneyibacterium</taxon>
    </lineage>
</organism>
<protein>
    <recommendedName>
        <fullName evidence="2">leucine--tRNA ligase</fullName>
        <ecNumber evidence="2">6.1.1.4</ecNumber>
    </recommendedName>
</protein>
<evidence type="ECO:0000256" key="7">
    <source>
        <dbReference type="ARBA" id="ARBA00023146"/>
    </source>
</evidence>
<evidence type="ECO:0000313" key="9">
    <source>
        <dbReference type="EMBL" id="TYB31173.1"/>
    </source>
</evidence>
<dbReference type="GO" id="GO:0005829">
    <property type="term" value="C:cytosol"/>
    <property type="evidence" value="ECO:0007669"/>
    <property type="project" value="TreeGrafter"/>
</dbReference>
<evidence type="ECO:0000259" key="8">
    <source>
        <dbReference type="Pfam" id="PF09334"/>
    </source>
</evidence>
<evidence type="ECO:0000256" key="2">
    <source>
        <dbReference type="ARBA" id="ARBA00013164"/>
    </source>
</evidence>
<evidence type="ECO:0000256" key="6">
    <source>
        <dbReference type="ARBA" id="ARBA00022917"/>
    </source>
</evidence>
<evidence type="ECO:0000256" key="4">
    <source>
        <dbReference type="ARBA" id="ARBA00022741"/>
    </source>
</evidence>